<comment type="similarity">
    <text evidence="2">Belongs to the NEMF family.</text>
</comment>
<evidence type="ECO:0000256" key="1">
    <source>
        <dbReference type="ARBA" id="ARBA00004496"/>
    </source>
</evidence>
<gene>
    <name evidence="10" type="ORF">PCHDS_000094100</name>
</gene>
<reference evidence="10 11" key="1">
    <citation type="submission" date="2016-08" db="EMBL/GenBank/DDBJ databases">
        <authorList>
            <consortium name="Pathogen Informatics"/>
        </authorList>
    </citation>
    <scope>NUCLEOTIDE SEQUENCE [LARGE SCALE GENOMIC DNA]</scope>
    <source>
        <strain evidence="10 11">DS</strain>
    </source>
</reference>
<dbReference type="InterPro" id="IPR051608">
    <property type="entry name" value="RQC_Subunit_NEMF"/>
</dbReference>
<feature type="compositionally biased region" description="Basic and acidic residues" evidence="7">
    <location>
        <begin position="266"/>
        <end position="278"/>
    </location>
</feature>
<name>A0A1C6Y896_PLACE</name>
<dbReference type="Proteomes" id="UP000507536">
    <property type="component" value="Chromosome 6"/>
</dbReference>
<evidence type="ECO:0000259" key="8">
    <source>
        <dbReference type="Pfam" id="PF05670"/>
    </source>
</evidence>
<feature type="region of interest" description="Disordered" evidence="7">
    <location>
        <begin position="1173"/>
        <end position="1204"/>
    </location>
</feature>
<dbReference type="Pfam" id="PF05833">
    <property type="entry name" value="NFACT_N"/>
    <property type="match status" value="1"/>
</dbReference>
<dbReference type="GO" id="GO:1990116">
    <property type="term" value="P:ribosome-associated ubiquitin-dependent protein catabolic process"/>
    <property type="evidence" value="ECO:0007669"/>
    <property type="project" value="TreeGrafter"/>
</dbReference>
<dbReference type="InterPro" id="IPR008532">
    <property type="entry name" value="NFACT_RNA-bd"/>
</dbReference>
<evidence type="ECO:0000259" key="9">
    <source>
        <dbReference type="Pfam" id="PF11923"/>
    </source>
</evidence>
<dbReference type="GO" id="GO:0072344">
    <property type="term" value="P:rescue of stalled ribosome"/>
    <property type="evidence" value="ECO:0007669"/>
    <property type="project" value="TreeGrafter"/>
</dbReference>
<proteinExistence type="inferred from homology"/>
<feature type="region of interest" description="Disordered" evidence="7">
    <location>
        <begin position="1243"/>
        <end position="1265"/>
    </location>
</feature>
<feature type="compositionally biased region" description="Basic residues" evidence="7">
    <location>
        <begin position="1593"/>
        <end position="1606"/>
    </location>
</feature>
<evidence type="ECO:0000256" key="3">
    <source>
        <dbReference type="ARBA" id="ARBA00022490"/>
    </source>
</evidence>
<dbReference type="Pfam" id="PF05670">
    <property type="entry name" value="NFACT-R_1"/>
    <property type="match status" value="1"/>
</dbReference>
<feature type="coiled-coil region" evidence="6">
    <location>
        <begin position="464"/>
        <end position="498"/>
    </location>
</feature>
<feature type="region of interest" description="Disordered" evidence="7">
    <location>
        <begin position="1284"/>
        <end position="1613"/>
    </location>
</feature>
<evidence type="ECO:0000313" key="11">
    <source>
        <dbReference type="Proteomes" id="UP000507536"/>
    </source>
</evidence>
<feature type="domain" description="NFACT RNA-binding" evidence="8">
    <location>
        <begin position="654"/>
        <end position="765"/>
    </location>
</feature>
<feature type="domain" description="NFACT protein C-terminal" evidence="9">
    <location>
        <begin position="1673"/>
        <end position="1737"/>
    </location>
</feature>
<sequence length="1769" mass="203730">MGKQRLTALDIRAIITSCKKTIIGSVVTNIYNISNKIYVLKCSKKEQKYFLLLEAEKRMHITEWMREKDVMPSGFTMKLRKHLRSRKITNISQLGGDRVVDIQFGYDDNVYHLIVELYIAGNIILTNNEYKIIFILKSNDDNKKKLKINEIYNVEEHNDVMLYKYLDIINNENIKKSINEILMIHNQPEIGDSNKVSTTNETTTINGKMVEKNMTKSGNLSLLNSEKNDNVKLKKKSGSQNIKTSSNSRKGRGGTTFGDSNNILNDKNKNDDTQNDNKKNKKTKKIKTLNELGSKLILFAHNDLIIHSLIEWNYNPHDPVEKYDIDTLTEIFFKVINECMKIFNMMSNEESVIYGYGFAPIDEKLSILNKNKNMENVGKNENSILGTEINKDNNLGGENKLENDRLFVEFSPILLKNHINKINEKKIELIKFNDFNMCVDTYFSKMELTKYDKHQEMNKRKNALTKIDKIKLDHERRIEALEKEVNILKKKILLIQANDEFVGEAIKLMRAAISTSANWEKIWDHVKLFKKRNHPVALKIMSVNFNNCEIELLLNEGDTEESSSEDSSKEKGMEEKNKACTVTINLNNSVYGNIEDYEKLRKKAEEKIRKIKMSTNVAIKKVEKKKKDKDTKQKGKHKSVFQIQKLRKIFWFEKFNWFLSSENYLVISGRDSLQNEILFRRYFQNNDIYVHADIHGAASCIIKNPYKDIPIPEKTLAEAGQLAMCRSSAWNNKVITSAWWVYYHQVSKTAPTGEYIKTGSFVIRGKKNYLPYAKLEMGLSIIFQVNKNVDDNNKEDALNDDKENDETVHTGSDNDCLDKENGGSAGKVAATGNADKMAATGNADKMTATGNADKMTATGNVDKMTATGNVDKMTATSNTADCVNHMNDSSNCKETRIIDENNCVVGKSIDLRGTCKYYLGRKQNKKYAKNKYIRLILKCLNRIDLLNVYKKNMISKLVISDKYRKEIISMLCKLCFSNLCINMKNDEIKSFFEFLYKIKNHDNIQCYICQTFKKNYKIALSGIFKLFRRLFLYFDSSNKFSGTCIGGIFFNKCLKSFDRAIKKLIKDSISFYFVHKMVLLKSYDKKIREWGKDEFNTFFGINKNNNFIKNEKYLFYNNNGDTLVCAMRNQIDEEIKLDMMNEKDYVFDNKTMKLCFTPCEVYGLPPVAFKDDDINDDESKNSKKGGSSNKVAFNSGDNDKEDGQKKHISFANVENSIKIERPTRTRKPTGFVKMDIKKLLEEIDNEEEEEEEDTHNELKREDMKVAFDEQKKVPVEKKGVAFNLENNNVDNKSSTLNIPRPTRTRKPTGFVKADLSKLLEEIDNEEEGEEKSEADGSSQKGTLNSNSSTTNVRKKSVSFSSEDDRIYIERPITSGIPPRPVRTRKPTGFIKMDISKLLEEIDNEEENGENEKDEDEKSDDTKKVKFSEGVEKNTNDENIKNFSRPVRTRKPTGFVKMDVKKLLEEIDNEEEEDDENSSTGKGAYVENSGNSEEEENSENSEEEEEEEEEESENSEEEDESEDSEEEEESENSEDEDEESGQNSGYGKTDYKGNMGRVNESDSNKKSSNEAKKEGRFNDKLVKNENKSTVHLLRGARTKKKRMKKKYREQDDDDEERQLYMKIIGSRKMKHETEKQKKEKEENKVEKEENKYNKRPNELKANYEEINEDEMNMKLSELNKLTFTPKEGDVITCAIPMCAPYSAIQNHKYKVKLVPGNAKKGAIAKSCISHFLKCSTSEIEKKFINGISMDDLGNCIITNSTTDLLSSKFR</sequence>
<dbReference type="PANTHER" id="PTHR15239:SF6">
    <property type="entry name" value="RIBOSOME QUALITY CONTROL COMPLEX SUBUNIT NEMF"/>
    <property type="match status" value="1"/>
</dbReference>
<feature type="compositionally biased region" description="Acidic residues" evidence="7">
    <location>
        <begin position="1400"/>
        <end position="1418"/>
    </location>
</feature>
<feature type="region of interest" description="Disordered" evidence="7">
    <location>
        <begin position="1626"/>
        <end position="1651"/>
    </location>
</feature>
<feature type="compositionally biased region" description="Basic and acidic residues" evidence="7">
    <location>
        <begin position="794"/>
        <end position="808"/>
    </location>
</feature>
<organism evidence="10 11">
    <name type="scientific">Plasmodium chabaudi adami</name>
    <dbReference type="NCBI Taxonomy" id="5826"/>
    <lineage>
        <taxon>Eukaryota</taxon>
        <taxon>Sar</taxon>
        <taxon>Alveolata</taxon>
        <taxon>Apicomplexa</taxon>
        <taxon>Aconoidasida</taxon>
        <taxon>Haemosporida</taxon>
        <taxon>Plasmodiidae</taxon>
        <taxon>Plasmodium</taxon>
        <taxon>Plasmodium (Vinckeia)</taxon>
    </lineage>
</organism>
<evidence type="ECO:0000256" key="7">
    <source>
        <dbReference type="SAM" id="MobiDB-lite"/>
    </source>
</evidence>
<feature type="compositionally biased region" description="Acidic residues" evidence="7">
    <location>
        <begin position="1321"/>
        <end position="1332"/>
    </location>
</feature>
<feature type="compositionally biased region" description="Basic and acidic residues" evidence="7">
    <location>
        <begin position="1255"/>
        <end position="1265"/>
    </location>
</feature>
<feature type="compositionally biased region" description="Basic and acidic residues" evidence="7">
    <location>
        <begin position="1558"/>
        <end position="1587"/>
    </location>
</feature>
<protein>
    <recommendedName>
        <fullName evidence="5">Ribosome quality control complex subunit 2</fullName>
    </recommendedName>
</protein>
<feature type="compositionally biased region" description="Polar residues" evidence="7">
    <location>
        <begin position="238"/>
        <end position="248"/>
    </location>
</feature>
<evidence type="ECO:0000313" key="10">
    <source>
        <dbReference type="EMBL" id="SCM19315.1"/>
    </source>
</evidence>
<accession>A0A1C6Y896</accession>
<feature type="compositionally biased region" description="Acidic residues" evidence="7">
    <location>
        <begin position="1465"/>
        <end position="1476"/>
    </location>
</feature>
<feature type="compositionally biased region" description="Acidic residues" evidence="7">
    <location>
        <begin position="1243"/>
        <end position="1254"/>
    </location>
</feature>
<evidence type="ECO:0000256" key="2">
    <source>
        <dbReference type="ARBA" id="ARBA00008318"/>
    </source>
</evidence>
<feature type="region of interest" description="Disordered" evidence="7">
    <location>
        <begin position="216"/>
        <end position="282"/>
    </location>
</feature>
<evidence type="ECO:0000256" key="5">
    <source>
        <dbReference type="ARBA" id="ARBA00070414"/>
    </source>
</evidence>
<dbReference type="GO" id="GO:0005737">
    <property type="term" value="C:cytoplasm"/>
    <property type="evidence" value="ECO:0007669"/>
    <property type="project" value="UniProtKB-SubCell"/>
</dbReference>
<feature type="compositionally biased region" description="Polar residues" evidence="7">
    <location>
        <begin position="216"/>
        <end position="225"/>
    </location>
</feature>
<feature type="compositionally biased region" description="Polar residues" evidence="7">
    <location>
        <begin position="1284"/>
        <end position="1297"/>
    </location>
</feature>
<keyword evidence="4 6" id="KW-0175">Coiled coil</keyword>
<keyword evidence="3" id="KW-0963">Cytoplasm</keyword>
<evidence type="ECO:0000256" key="6">
    <source>
        <dbReference type="SAM" id="Coils"/>
    </source>
</evidence>
<comment type="subcellular location">
    <subcellularLocation>
        <location evidence="1">Cytoplasm</location>
    </subcellularLocation>
</comment>
<feature type="compositionally biased region" description="Polar residues" evidence="7">
    <location>
        <begin position="1335"/>
        <end position="1351"/>
    </location>
</feature>
<dbReference type="Gene3D" id="2.30.310.10">
    <property type="entry name" value="ibrinogen binding protein from staphylococcus aureus domain"/>
    <property type="match status" value="1"/>
</dbReference>
<dbReference type="EMBL" id="LT608186">
    <property type="protein sequence ID" value="SCM19315.1"/>
    <property type="molecule type" value="Genomic_DNA"/>
</dbReference>
<evidence type="ECO:0000256" key="4">
    <source>
        <dbReference type="ARBA" id="ARBA00023054"/>
    </source>
</evidence>
<feature type="compositionally biased region" description="Basic and acidic residues" evidence="7">
    <location>
        <begin position="1630"/>
        <end position="1651"/>
    </location>
</feature>
<dbReference type="Pfam" id="PF11923">
    <property type="entry name" value="NFACT-C"/>
    <property type="match status" value="1"/>
</dbReference>
<feature type="compositionally biased region" description="Basic and acidic residues" evidence="7">
    <location>
        <begin position="1419"/>
        <end position="1439"/>
    </location>
</feature>
<dbReference type="PANTHER" id="PTHR15239">
    <property type="entry name" value="NUCLEAR EXPORT MEDIATOR FACTOR NEMF"/>
    <property type="match status" value="1"/>
</dbReference>
<feature type="compositionally biased region" description="Acidic residues" evidence="7">
    <location>
        <begin position="1491"/>
        <end position="1539"/>
    </location>
</feature>
<dbReference type="InterPro" id="IPR021846">
    <property type="entry name" value="NFACT-C"/>
</dbReference>
<dbReference type="FunFam" id="2.30.310.10:FF:000003">
    <property type="entry name" value="Zinc knuckle domain containing protein"/>
    <property type="match status" value="1"/>
</dbReference>
<dbReference type="GO" id="GO:0043023">
    <property type="term" value="F:ribosomal large subunit binding"/>
    <property type="evidence" value="ECO:0007669"/>
    <property type="project" value="TreeGrafter"/>
</dbReference>
<feature type="region of interest" description="Disordered" evidence="7">
    <location>
        <begin position="794"/>
        <end position="829"/>
    </location>
</feature>
<dbReference type="GO" id="GO:0000049">
    <property type="term" value="F:tRNA binding"/>
    <property type="evidence" value="ECO:0007669"/>
    <property type="project" value="TreeGrafter"/>
</dbReference>
<dbReference type="GO" id="GO:1990112">
    <property type="term" value="C:RQC complex"/>
    <property type="evidence" value="ECO:0007669"/>
    <property type="project" value="TreeGrafter"/>
</dbReference>
<feature type="coiled-coil region" evidence="6">
    <location>
        <begin position="587"/>
        <end position="614"/>
    </location>
</feature>